<name>A0A915KD22_ROMCU</name>
<dbReference type="WBParaSite" id="nRc.2.0.1.t35814-RA">
    <property type="protein sequence ID" value="nRc.2.0.1.t35814-RA"/>
    <property type="gene ID" value="nRc.2.0.1.g35814"/>
</dbReference>
<sequence>MRIKINGSPIENFNPKNKLLNGLLCEPGTNETRVVLIEILEVSTRAKDLKWKIFQAKFEKKNVMSIDTCNKETTLARRVDLVLNTTKLNPTKNRVLKLHKFYVYLIYYPQINDNELRQIKD</sequence>
<organism evidence="1 2">
    <name type="scientific">Romanomermis culicivorax</name>
    <name type="common">Nematode worm</name>
    <dbReference type="NCBI Taxonomy" id="13658"/>
    <lineage>
        <taxon>Eukaryota</taxon>
        <taxon>Metazoa</taxon>
        <taxon>Ecdysozoa</taxon>
        <taxon>Nematoda</taxon>
        <taxon>Enoplea</taxon>
        <taxon>Dorylaimia</taxon>
        <taxon>Mermithida</taxon>
        <taxon>Mermithoidea</taxon>
        <taxon>Mermithidae</taxon>
        <taxon>Romanomermis</taxon>
    </lineage>
</organism>
<keyword evidence="1" id="KW-1185">Reference proteome</keyword>
<accession>A0A915KD22</accession>
<evidence type="ECO:0000313" key="2">
    <source>
        <dbReference type="WBParaSite" id="nRc.2.0.1.t35814-RA"/>
    </source>
</evidence>
<protein>
    <submittedName>
        <fullName evidence="2">Uncharacterized protein</fullName>
    </submittedName>
</protein>
<dbReference type="AlphaFoldDB" id="A0A915KD22"/>
<evidence type="ECO:0000313" key="1">
    <source>
        <dbReference type="Proteomes" id="UP000887565"/>
    </source>
</evidence>
<proteinExistence type="predicted"/>
<dbReference type="Proteomes" id="UP000887565">
    <property type="component" value="Unplaced"/>
</dbReference>
<reference evidence="2" key="1">
    <citation type="submission" date="2022-11" db="UniProtKB">
        <authorList>
            <consortium name="WormBaseParasite"/>
        </authorList>
    </citation>
    <scope>IDENTIFICATION</scope>
</reference>